<dbReference type="SUPFAM" id="SSF53720">
    <property type="entry name" value="ALDH-like"/>
    <property type="match status" value="1"/>
</dbReference>
<comment type="similarity">
    <text evidence="3">Belongs to the aldehyde dehydrogenase family.</text>
</comment>
<evidence type="ECO:0000256" key="1">
    <source>
        <dbReference type="ARBA" id="ARBA00023002"/>
    </source>
</evidence>
<comment type="caution">
    <text evidence="5">The sequence shown here is derived from an EMBL/GenBank/DDBJ whole genome shotgun (WGS) entry which is preliminary data.</text>
</comment>
<reference evidence="5 6" key="1">
    <citation type="submission" date="2020-08" db="EMBL/GenBank/DDBJ databases">
        <title>Genomic Encyclopedia of Type Strains, Phase IV (KMG-IV): sequencing the most valuable type-strain genomes for metagenomic binning, comparative biology and taxonomic classification.</title>
        <authorList>
            <person name="Goeker M."/>
        </authorList>
    </citation>
    <scope>NUCLEOTIDE SEQUENCE [LARGE SCALE GENOMIC DNA]</scope>
    <source>
        <strain evidence="5 6">DSM 15743</strain>
    </source>
</reference>
<evidence type="ECO:0000256" key="3">
    <source>
        <dbReference type="RuleBase" id="RU003345"/>
    </source>
</evidence>
<feature type="active site" evidence="2">
    <location>
        <position position="267"/>
    </location>
</feature>
<dbReference type="Proteomes" id="UP000519439">
    <property type="component" value="Unassembled WGS sequence"/>
</dbReference>
<dbReference type="InterPro" id="IPR016161">
    <property type="entry name" value="Ald_DH/histidinol_DH"/>
</dbReference>
<dbReference type="Gene3D" id="3.40.309.10">
    <property type="entry name" value="Aldehyde Dehydrogenase, Chain A, domain 2"/>
    <property type="match status" value="1"/>
</dbReference>
<dbReference type="EMBL" id="JACIDC010000009">
    <property type="protein sequence ID" value="MBB4041169.1"/>
    <property type="molecule type" value="Genomic_DNA"/>
</dbReference>
<dbReference type="FunFam" id="3.40.605.10:FF:000001">
    <property type="entry name" value="Aldehyde dehydrogenase 1"/>
    <property type="match status" value="1"/>
</dbReference>
<accession>A0A7W6IGZ6</accession>
<dbReference type="Pfam" id="PF00171">
    <property type="entry name" value="Aldedh"/>
    <property type="match status" value="1"/>
</dbReference>
<sequence>MHAPAESTRKTFDADGIALPTGSFVNGQRRDGDGEALLVHRPSDGRLIASMPGARQALIDEAVAAAALAFRTSGWREASPRHRGAVMRRWADLVEAHGEELARLEAVTTTRVIAETRVRDVPVTAELLRFYGECADKFDGALYPTASSVWSIGVPEPYGVVGAISPWNVPMVLSTAKFAPAIAAGNAVVLKPSELTPFTAVRLAELAIEAGLPPGLFNVVVGTGPEAGEPLVRHPEVACVSFTGSTVTGRRIMAAAAEAGPKPVTLELGGKSPQIVFADVPDRERLADMVAAGTSRNGGQLCYCGSRLIVHESLANQLLEDVAARLKQAKAGATWDERTTLAPIVSSRQLDRVDDIVRRGAAAGAEIRLGGTRIETHGGAFYAPTIALAGQDNPLQQEEVFGPVLSVQTFREPEEAFSLAAHDTYGLAAGIHTQNITRALDAARRIEAGMVWINTYGRSTDIGTPFGGFKRSGFGKDFGAAAYLKYTRLKNVWIDMTI</sequence>
<dbReference type="PROSITE" id="PS00687">
    <property type="entry name" value="ALDEHYDE_DEHYDR_GLU"/>
    <property type="match status" value="1"/>
</dbReference>
<feature type="domain" description="Aldehyde dehydrogenase" evidence="4">
    <location>
        <begin position="33"/>
        <end position="492"/>
    </location>
</feature>
<name>A0A7W6IGZ6_9HYPH</name>
<evidence type="ECO:0000256" key="2">
    <source>
        <dbReference type="PROSITE-ProRule" id="PRU10007"/>
    </source>
</evidence>
<dbReference type="InterPro" id="IPR016163">
    <property type="entry name" value="Ald_DH_C"/>
</dbReference>
<dbReference type="EC" id="1.2.1.3" evidence="5"/>
<evidence type="ECO:0000313" key="6">
    <source>
        <dbReference type="Proteomes" id="UP000519439"/>
    </source>
</evidence>
<keyword evidence="6" id="KW-1185">Reference proteome</keyword>
<organism evidence="5 6">
    <name type="scientific">Microvirga flocculans</name>
    <dbReference type="NCBI Taxonomy" id="217168"/>
    <lineage>
        <taxon>Bacteria</taxon>
        <taxon>Pseudomonadati</taxon>
        <taxon>Pseudomonadota</taxon>
        <taxon>Alphaproteobacteria</taxon>
        <taxon>Hyphomicrobiales</taxon>
        <taxon>Methylobacteriaceae</taxon>
        <taxon>Microvirga</taxon>
    </lineage>
</organism>
<evidence type="ECO:0000259" key="4">
    <source>
        <dbReference type="Pfam" id="PF00171"/>
    </source>
</evidence>
<dbReference type="PANTHER" id="PTHR11699">
    <property type="entry name" value="ALDEHYDE DEHYDROGENASE-RELATED"/>
    <property type="match status" value="1"/>
</dbReference>
<evidence type="ECO:0000313" key="5">
    <source>
        <dbReference type="EMBL" id="MBB4041169.1"/>
    </source>
</evidence>
<gene>
    <name evidence="5" type="ORF">GGR34_002832</name>
</gene>
<dbReference type="Gene3D" id="3.40.605.10">
    <property type="entry name" value="Aldehyde Dehydrogenase, Chain A, domain 1"/>
    <property type="match status" value="1"/>
</dbReference>
<dbReference type="AlphaFoldDB" id="A0A7W6IGZ6"/>
<dbReference type="InterPro" id="IPR029510">
    <property type="entry name" value="Ald_DH_CS_GLU"/>
</dbReference>
<dbReference type="InterPro" id="IPR016162">
    <property type="entry name" value="Ald_DH_N"/>
</dbReference>
<keyword evidence="1 3" id="KW-0560">Oxidoreductase</keyword>
<protein>
    <submittedName>
        <fullName evidence="5">Aldehyde dehydrogenase (NAD+)</fullName>
        <ecNumber evidence="5">1.2.1.3</ecNumber>
    </submittedName>
</protein>
<dbReference type="InterPro" id="IPR015590">
    <property type="entry name" value="Aldehyde_DH_dom"/>
</dbReference>
<proteinExistence type="inferred from homology"/>
<dbReference type="RefSeq" id="WP_027316511.1">
    <property type="nucleotide sequence ID" value="NZ_JACIDC010000009.1"/>
</dbReference>
<dbReference type="GO" id="GO:0004029">
    <property type="term" value="F:aldehyde dehydrogenase (NAD+) activity"/>
    <property type="evidence" value="ECO:0007669"/>
    <property type="project" value="UniProtKB-EC"/>
</dbReference>